<sequence>MAGPVEPKFHDGCLRGRSTILVIRISRLGTARPYSCSGSTFGAAICPDFFPPDPVSPNCSREIRNTMLIYVIVYTRVLVPGWFESASAAGKKKVGDIDPVAKQKIQQQQQRIRYKNTRIPIAVPRSRYWGKVCFEFGTSERSTDEPKLNSRPWCLFLVTGAVVASGKRKAPELSPFQYE</sequence>
<proteinExistence type="predicted"/>
<gene>
    <name evidence="1" type="ORF">ARMSODRAFT_977138</name>
</gene>
<dbReference type="Proteomes" id="UP000218334">
    <property type="component" value="Unassembled WGS sequence"/>
</dbReference>
<name>A0A2H3BLU6_9AGAR</name>
<keyword evidence="2" id="KW-1185">Reference proteome</keyword>
<protein>
    <submittedName>
        <fullName evidence="1">Uncharacterized protein</fullName>
    </submittedName>
</protein>
<reference evidence="2" key="1">
    <citation type="journal article" date="2017" name="Nat. Ecol. Evol.">
        <title>Genome expansion and lineage-specific genetic innovations in the forest pathogenic fungi Armillaria.</title>
        <authorList>
            <person name="Sipos G."/>
            <person name="Prasanna A.N."/>
            <person name="Walter M.C."/>
            <person name="O'Connor E."/>
            <person name="Balint B."/>
            <person name="Krizsan K."/>
            <person name="Kiss B."/>
            <person name="Hess J."/>
            <person name="Varga T."/>
            <person name="Slot J."/>
            <person name="Riley R."/>
            <person name="Boka B."/>
            <person name="Rigling D."/>
            <person name="Barry K."/>
            <person name="Lee J."/>
            <person name="Mihaltcheva S."/>
            <person name="LaButti K."/>
            <person name="Lipzen A."/>
            <person name="Waldron R."/>
            <person name="Moloney N.M."/>
            <person name="Sperisen C."/>
            <person name="Kredics L."/>
            <person name="Vagvoelgyi C."/>
            <person name="Patrignani A."/>
            <person name="Fitzpatrick D."/>
            <person name="Nagy I."/>
            <person name="Doyle S."/>
            <person name="Anderson J.B."/>
            <person name="Grigoriev I.V."/>
            <person name="Gueldener U."/>
            <person name="Muensterkoetter M."/>
            <person name="Nagy L.G."/>
        </authorList>
    </citation>
    <scope>NUCLEOTIDE SEQUENCE [LARGE SCALE GENOMIC DNA]</scope>
    <source>
        <strain evidence="2">28-4</strain>
    </source>
</reference>
<organism evidence="1 2">
    <name type="scientific">Armillaria solidipes</name>
    <dbReference type="NCBI Taxonomy" id="1076256"/>
    <lineage>
        <taxon>Eukaryota</taxon>
        <taxon>Fungi</taxon>
        <taxon>Dikarya</taxon>
        <taxon>Basidiomycota</taxon>
        <taxon>Agaricomycotina</taxon>
        <taxon>Agaricomycetes</taxon>
        <taxon>Agaricomycetidae</taxon>
        <taxon>Agaricales</taxon>
        <taxon>Marasmiineae</taxon>
        <taxon>Physalacriaceae</taxon>
        <taxon>Armillaria</taxon>
    </lineage>
</organism>
<dbReference type="AlphaFoldDB" id="A0A2H3BLU6"/>
<accession>A0A2H3BLU6</accession>
<dbReference type="EMBL" id="KZ293438">
    <property type="protein sequence ID" value="PBK67008.1"/>
    <property type="molecule type" value="Genomic_DNA"/>
</dbReference>
<evidence type="ECO:0000313" key="1">
    <source>
        <dbReference type="EMBL" id="PBK67008.1"/>
    </source>
</evidence>
<evidence type="ECO:0000313" key="2">
    <source>
        <dbReference type="Proteomes" id="UP000218334"/>
    </source>
</evidence>